<dbReference type="Proteomes" id="UP000736335">
    <property type="component" value="Unassembled WGS sequence"/>
</dbReference>
<dbReference type="EMBL" id="WIUZ02000011">
    <property type="protein sequence ID" value="KAF9783010.1"/>
    <property type="molecule type" value="Genomic_DNA"/>
</dbReference>
<dbReference type="Gene3D" id="1.20.1280.50">
    <property type="match status" value="1"/>
</dbReference>
<dbReference type="OrthoDB" id="3268380at2759"/>
<comment type="caution">
    <text evidence="1">The sequence shown here is derived from an EMBL/GenBank/DDBJ whole genome shotgun (WGS) entry which is preliminary data.</text>
</comment>
<keyword evidence="2" id="KW-1185">Reference proteome</keyword>
<organism evidence="1 2">
    <name type="scientific">Thelephora terrestris</name>
    <dbReference type="NCBI Taxonomy" id="56493"/>
    <lineage>
        <taxon>Eukaryota</taxon>
        <taxon>Fungi</taxon>
        <taxon>Dikarya</taxon>
        <taxon>Basidiomycota</taxon>
        <taxon>Agaricomycotina</taxon>
        <taxon>Agaricomycetes</taxon>
        <taxon>Thelephorales</taxon>
        <taxon>Thelephoraceae</taxon>
        <taxon>Thelephora</taxon>
    </lineage>
</organism>
<dbReference type="SUPFAM" id="SSF52047">
    <property type="entry name" value="RNI-like"/>
    <property type="match status" value="1"/>
</dbReference>
<accession>A0A9P6HAQ0</accession>
<evidence type="ECO:0000313" key="1">
    <source>
        <dbReference type="EMBL" id="KAF9783010.1"/>
    </source>
</evidence>
<evidence type="ECO:0000313" key="2">
    <source>
        <dbReference type="Proteomes" id="UP000736335"/>
    </source>
</evidence>
<evidence type="ECO:0008006" key="3">
    <source>
        <dbReference type="Google" id="ProtNLM"/>
    </source>
</evidence>
<reference evidence="1" key="1">
    <citation type="journal article" date="2020" name="Nat. Commun.">
        <title>Large-scale genome sequencing of mycorrhizal fungi provides insights into the early evolution of symbiotic traits.</title>
        <authorList>
            <person name="Miyauchi S."/>
            <person name="Kiss E."/>
            <person name="Kuo A."/>
            <person name="Drula E."/>
            <person name="Kohler A."/>
            <person name="Sanchez-Garcia M."/>
            <person name="Morin E."/>
            <person name="Andreopoulos B."/>
            <person name="Barry K.W."/>
            <person name="Bonito G."/>
            <person name="Buee M."/>
            <person name="Carver A."/>
            <person name="Chen C."/>
            <person name="Cichocki N."/>
            <person name="Clum A."/>
            <person name="Culley D."/>
            <person name="Crous P.W."/>
            <person name="Fauchery L."/>
            <person name="Girlanda M."/>
            <person name="Hayes R.D."/>
            <person name="Keri Z."/>
            <person name="LaButti K."/>
            <person name="Lipzen A."/>
            <person name="Lombard V."/>
            <person name="Magnuson J."/>
            <person name="Maillard F."/>
            <person name="Murat C."/>
            <person name="Nolan M."/>
            <person name="Ohm R.A."/>
            <person name="Pangilinan J."/>
            <person name="Pereira M.F."/>
            <person name="Perotto S."/>
            <person name="Peter M."/>
            <person name="Pfister S."/>
            <person name="Riley R."/>
            <person name="Sitrit Y."/>
            <person name="Stielow J.B."/>
            <person name="Szollosi G."/>
            <person name="Zifcakova L."/>
            <person name="Stursova M."/>
            <person name="Spatafora J.W."/>
            <person name="Tedersoo L."/>
            <person name="Vaario L.M."/>
            <person name="Yamada A."/>
            <person name="Yan M."/>
            <person name="Wang P."/>
            <person name="Xu J."/>
            <person name="Bruns T."/>
            <person name="Baldrian P."/>
            <person name="Vilgalys R."/>
            <person name="Dunand C."/>
            <person name="Henrissat B."/>
            <person name="Grigoriev I.V."/>
            <person name="Hibbett D."/>
            <person name="Nagy L.G."/>
            <person name="Martin F.M."/>
        </authorList>
    </citation>
    <scope>NUCLEOTIDE SEQUENCE</scope>
    <source>
        <strain evidence="1">UH-Tt-Lm1</strain>
    </source>
</reference>
<gene>
    <name evidence="1" type="ORF">BJ322DRAFT_188059</name>
</gene>
<dbReference type="AlphaFoldDB" id="A0A9P6HAQ0"/>
<protein>
    <recommendedName>
        <fullName evidence="3">F-box domain-containing protein</fullName>
    </recommendedName>
</protein>
<proteinExistence type="predicted"/>
<reference evidence="1" key="2">
    <citation type="submission" date="2020-11" db="EMBL/GenBank/DDBJ databases">
        <authorList>
            <consortium name="DOE Joint Genome Institute"/>
            <person name="Kuo A."/>
            <person name="Miyauchi S."/>
            <person name="Kiss E."/>
            <person name="Drula E."/>
            <person name="Kohler A."/>
            <person name="Sanchez-Garcia M."/>
            <person name="Andreopoulos B."/>
            <person name="Barry K.W."/>
            <person name="Bonito G."/>
            <person name="Buee M."/>
            <person name="Carver A."/>
            <person name="Chen C."/>
            <person name="Cichocki N."/>
            <person name="Clum A."/>
            <person name="Culley D."/>
            <person name="Crous P.W."/>
            <person name="Fauchery L."/>
            <person name="Girlanda M."/>
            <person name="Hayes R."/>
            <person name="Keri Z."/>
            <person name="Labutti K."/>
            <person name="Lipzen A."/>
            <person name="Lombard V."/>
            <person name="Magnuson J."/>
            <person name="Maillard F."/>
            <person name="Morin E."/>
            <person name="Murat C."/>
            <person name="Nolan M."/>
            <person name="Ohm R."/>
            <person name="Pangilinan J."/>
            <person name="Pereira M."/>
            <person name="Perotto S."/>
            <person name="Peter M."/>
            <person name="Riley R."/>
            <person name="Sitrit Y."/>
            <person name="Stielow B."/>
            <person name="Szollosi G."/>
            <person name="Zifcakova L."/>
            <person name="Stursova M."/>
            <person name="Spatafora J.W."/>
            <person name="Tedersoo L."/>
            <person name="Vaario L.-M."/>
            <person name="Yamada A."/>
            <person name="Yan M."/>
            <person name="Wang P."/>
            <person name="Xu J."/>
            <person name="Bruns T."/>
            <person name="Baldrian P."/>
            <person name="Vilgalys R."/>
            <person name="Henrissat B."/>
            <person name="Grigoriev I.V."/>
            <person name="Hibbett D."/>
            <person name="Nagy L.G."/>
            <person name="Martin F.M."/>
        </authorList>
    </citation>
    <scope>NUCLEOTIDE SEQUENCE</scope>
    <source>
        <strain evidence="1">UH-Tt-Lm1</strain>
    </source>
</reference>
<sequence length="351" mass="39620">MHSPVNQLPPEILREVFVHLRPVVIRKGSEQPQSTRSPLADLLAVTHTCQHWRRISIAAPQLWSHLIVRGSTKNSGDLTQLFIHRSGESDLSLDADLKHGLAAVVPYVNRLRALRCAGSSIQDFSELCNRPAPLLEILHILPHTDLASRGALPALFNDDFRSLRELYVNDFNPFPNNHFQGLSSLRLQLSPTGINVTFWNPFFETLRNSRRLEELFLSLGFCSNHFPSVQDIPTLVALRDLQRLHIRGFASNLASQFLNSVDLPPNRIAMQFTNIIPQFDWMRPPTLPLDLSFHAATSLEIIYFYPSGLTVQGTSHNMQIRLFEHADSTSMHTEIFLSFLRRGGPGALGPF</sequence>
<name>A0A9P6HAQ0_9AGAM</name>